<feature type="region of interest" description="Disordered" evidence="1">
    <location>
        <begin position="1"/>
        <end position="35"/>
    </location>
</feature>
<feature type="transmembrane region" description="Helical" evidence="2">
    <location>
        <begin position="45"/>
        <end position="66"/>
    </location>
</feature>
<proteinExistence type="predicted"/>
<evidence type="ECO:0000259" key="3">
    <source>
        <dbReference type="Pfam" id="PF03713"/>
    </source>
</evidence>
<accession>A0AA41QDG2</accession>
<dbReference type="AlphaFoldDB" id="A0AA41QDG2"/>
<name>A0AA41QDG2_9MICO</name>
<evidence type="ECO:0000256" key="1">
    <source>
        <dbReference type="SAM" id="MobiDB-lite"/>
    </source>
</evidence>
<sequence length="264" mass="27577">MTTPTGHAEPPEASDSRPGVQGVPDEPTPAPPVPDRGWWRQRLRIALAVLSVGVAVNLTLWLWLGWSVPARQAAAGYSESDSIFATLMVEHHAQAIEVASLAAGRATDPEVLATTEAISASSVQQIEAHSAWLRERGIPVPAVGAEALAVAAGDASTAADDGSGPRVPGTDGHGHGEGYPDHGMLTVEQVDVIASLEGVLFELHLLDGLVRHHEGALQLAEDEVYAGEDADAVELAREEADITTAELATLRELLGPKMVARSAG</sequence>
<reference evidence="4" key="1">
    <citation type="submission" date="2022-01" db="EMBL/GenBank/DDBJ databases">
        <title>Antribacter sp. nov., isolated from Guizhou of China.</title>
        <authorList>
            <person name="Chengliang C."/>
            <person name="Ya Z."/>
        </authorList>
    </citation>
    <scope>NUCLEOTIDE SEQUENCE</scope>
    <source>
        <strain evidence="4">KLBMP 9083</strain>
    </source>
</reference>
<keyword evidence="2" id="KW-1133">Transmembrane helix</keyword>
<feature type="domain" description="DUF305" evidence="3">
    <location>
        <begin position="81"/>
        <end position="254"/>
    </location>
</feature>
<evidence type="ECO:0000313" key="5">
    <source>
        <dbReference type="Proteomes" id="UP001165405"/>
    </source>
</evidence>
<dbReference type="EMBL" id="JAKGSG010000022">
    <property type="protein sequence ID" value="MCF4120576.1"/>
    <property type="molecule type" value="Genomic_DNA"/>
</dbReference>
<evidence type="ECO:0000256" key="2">
    <source>
        <dbReference type="SAM" id="Phobius"/>
    </source>
</evidence>
<organism evidence="4 5">
    <name type="scientific">Antribacter soli</name>
    <dbReference type="NCBI Taxonomy" id="2910976"/>
    <lineage>
        <taxon>Bacteria</taxon>
        <taxon>Bacillati</taxon>
        <taxon>Actinomycetota</taxon>
        <taxon>Actinomycetes</taxon>
        <taxon>Micrococcales</taxon>
        <taxon>Promicromonosporaceae</taxon>
        <taxon>Antribacter</taxon>
    </lineage>
</organism>
<keyword evidence="5" id="KW-1185">Reference proteome</keyword>
<protein>
    <submittedName>
        <fullName evidence="4">DUF305 domain-containing protein</fullName>
    </submittedName>
</protein>
<comment type="caution">
    <text evidence="4">The sequence shown here is derived from an EMBL/GenBank/DDBJ whole genome shotgun (WGS) entry which is preliminary data.</text>
</comment>
<dbReference type="Gene3D" id="1.20.1260.10">
    <property type="match status" value="1"/>
</dbReference>
<dbReference type="InterPro" id="IPR012347">
    <property type="entry name" value="Ferritin-like"/>
</dbReference>
<dbReference type="InterPro" id="IPR005183">
    <property type="entry name" value="DUF305_CopM-like"/>
</dbReference>
<keyword evidence="2" id="KW-0472">Membrane</keyword>
<dbReference type="PANTHER" id="PTHR36933">
    <property type="entry name" value="SLL0788 PROTEIN"/>
    <property type="match status" value="1"/>
</dbReference>
<feature type="compositionally biased region" description="Low complexity" evidence="1">
    <location>
        <begin position="155"/>
        <end position="164"/>
    </location>
</feature>
<keyword evidence="2" id="KW-0812">Transmembrane</keyword>
<dbReference type="PANTHER" id="PTHR36933:SF1">
    <property type="entry name" value="SLL0788 PROTEIN"/>
    <property type="match status" value="1"/>
</dbReference>
<dbReference type="Proteomes" id="UP001165405">
    <property type="component" value="Unassembled WGS sequence"/>
</dbReference>
<dbReference type="RefSeq" id="WP_236088349.1">
    <property type="nucleotide sequence ID" value="NZ_JAKGSG010000022.1"/>
</dbReference>
<gene>
    <name evidence="4" type="ORF">L1785_06270</name>
</gene>
<evidence type="ECO:0000313" key="4">
    <source>
        <dbReference type="EMBL" id="MCF4120576.1"/>
    </source>
</evidence>
<feature type="region of interest" description="Disordered" evidence="1">
    <location>
        <begin position="155"/>
        <end position="177"/>
    </location>
</feature>
<dbReference type="Pfam" id="PF03713">
    <property type="entry name" value="DUF305"/>
    <property type="match status" value="1"/>
</dbReference>